<dbReference type="PANTHER" id="PTHR44324:SF4">
    <property type="entry name" value="WD40 REPEAT DOMAIN 95"/>
    <property type="match status" value="1"/>
</dbReference>
<dbReference type="InterPro" id="IPR011992">
    <property type="entry name" value="EF-hand-dom_pair"/>
</dbReference>
<feature type="region of interest" description="Disordered" evidence="3">
    <location>
        <begin position="357"/>
        <end position="388"/>
    </location>
</feature>
<dbReference type="InterPro" id="IPR036322">
    <property type="entry name" value="WD40_repeat_dom_sf"/>
</dbReference>
<name>A0A5K3F4Z2_MESCO</name>
<feature type="repeat" description="WD" evidence="2">
    <location>
        <begin position="423"/>
        <end position="448"/>
    </location>
</feature>
<dbReference type="WBParaSite" id="MCU_005484-RE">
    <property type="protein sequence ID" value="MCU_005484-RE"/>
    <property type="gene ID" value="MCU_005484"/>
</dbReference>
<dbReference type="Gene3D" id="1.10.238.10">
    <property type="entry name" value="EF-hand"/>
    <property type="match status" value="1"/>
</dbReference>
<evidence type="ECO:0000256" key="3">
    <source>
        <dbReference type="SAM" id="MobiDB-lite"/>
    </source>
</evidence>
<dbReference type="SUPFAM" id="SSF47473">
    <property type="entry name" value="EF-hand"/>
    <property type="match status" value="1"/>
</dbReference>
<dbReference type="AlphaFoldDB" id="A0A5K3F4Z2"/>
<dbReference type="Pfam" id="PF00400">
    <property type="entry name" value="WD40"/>
    <property type="match status" value="2"/>
</dbReference>
<reference evidence="4" key="1">
    <citation type="submission" date="2019-11" db="UniProtKB">
        <authorList>
            <consortium name="WormBaseParasite"/>
        </authorList>
    </citation>
    <scope>IDENTIFICATION</scope>
</reference>
<dbReference type="PANTHER" id="PTHR44324">
    <property type="entry name" value="WD40 REPEAT DOMAIN 95"/>
    <property type="match status" value="1"/>
</dbReference>
<evidence type="ECO:0000256" key="1">
    <source>
        <dbReference type="ARBA" id="ARBA00022737"/>
    </source>
</evidence>
<evidence type="ECO:0000313" key="4">
    <source>
        <dbReference type="WBParaSite" id="MCU_005484-RE"/>
    </source>
</evidence>
<feature type="compositionally biased region" description="Basic and acidic residues" evidence="3">
    <location>
        <begin position="358"/>
        <end position="371"/>
    </location>
</feature>
<organism evidence="4">
    <name type="scientific">Mesocestoides corti</name>
    <name type="common">Flatworm</name>
    <dbReference type="NCBI Taxonomy" id="53468"/>
    <lineage>
        <taxon>Eukaryota</taxon>
        <taxon>Metazoa</taxon>
        <taxon>Spiralia</taxon>
        <taxon>Lophotrochozoa</taxon>
        <taxon>Platyhelminthes</taxon>
        <taxon>Cestoda</taxon>
        <taxon>Eucestoda</taxon>
        <taxon>Cyclophyllidea</taxon>
        <taxon>Mesocestoididae</taxon>
        <taxon>Mesocestoides</taxon>
    </lineage>
</organism>
<dbReference type="InterPro" id="IPR051242">
    <property type="entry name" value="WD-EF-hand_domain"/>
</dbReference>
<dbReference type="SMART" id="SM00320">
    <property type="entry name" value="WD40"/>
    <property type="match status" value="3"/>
</dbReference>
<dbReference type="SUPFAM" id="SSF50978">
    <property type="entry name" value="WD40 repeat-like"/>
    <property type="match status" value="1"/>
</dbReference>
<dbReference type="PROSITE" id="PS50082">
    <property type="entry name" value="WD_REPEATS_2"/>
    <property type="match status" value="1"/>
</dbReference>
<keyword evidence="2" id="KW-0853">WD repeat</keyword>
<feature type="compositionally biased region" description="Low complexity" evidence="3">
    <location>
        <begin position="372"/>
        <end position="387"/>
    </location>
</feature>
<dbReference type="InterPro" id="IPR001680">
    <property type="entry name" value="WD40_rpt"/>
</dbReference>
<accession>A0A5K3F4Z2</accession>
<evidence type="ECO:0000256" key="2">
    <source>
        <dbReference type="PROSITE-ProRule" id="PRU00221"/>
    </source>
</evidence>
<sequence length="489" mass="56112">MSGVHRTYRLRSNSVPSRSRWSTPRPEFTFVLNRPWTPGNKEVDRLGGLCDINILDVLKVEDLEKFRDELEKASENGNFDMAAFRDFMMSWPVKANSWQIERLFRKIDVEDHGVISWDDICTFIMQGQCTNDKNCRKVVEFKPETRVHALIHKDRVARIVPLEHHGAFIVGSNDGLLTTWTRDLQLLKKSSLKSSLQSQPCGKKWYTDFMYLNDMNKMVATTGDRELEFFELSTCQFYFRINELDTVPMCLSYGKLPNSDQHAIVWGDSNGNVSILLLRDFADLLRRWRTPMHLDVQPTISIAKVVLDEKVKFIRWQTHDEWVAKVHLEESTEKIISCCNRENTAVVIGHIEGSTPPFRDESCPVRQRRDPPSSQSSTSSRTPTSKRTVLKAASFSSPRLFSKFVAKKRISSDQLVFKIHKGVRVFEFSKKKNILVTGGMDRIIRIWNPYLTKSSIGKLIGHSSPTLCLTINVEEGFLISVSSDSCIKV</sequence>
<proteinExistence type="predicted"/>
<protein>
    <submittedName>
        <fullName evidence="4">WD_REPEATS_REGION domain-containing protein</fullName>
    </submittedName>
</protein>
<dbReference type="Gene3D" id="2.130.10.10">
    <property type="entry name" value="YVTN repeat-like/Quinoprotein amine dehydrogenase"/>
    <property type="match status" value="1"/>
</dbReference>
<keyword evidence="1" id="KW-0677">Repeat</keyword>
<dbReference type="InterPro" id="IPR015943">
    <property type="entry name" value="WD40/YVTN_repeat-like_dom_sf"/>
</dbReference>